<gene>
    <name evidence="3" type="ORF">ATK86_5883</name>
</gene>
<evidence type="ECO:0000313" key="3">
    <source>
        <dbReference type="EMBL" id="PKV81418.1"/>
    </source>
</evidence>
<evidence type="ECO:0000313" key="4">
    <source>
        <dbReference type="Proteomes" id="UP000233766"/>
    </source>
</evidence>
<keyword evidence="1" id="KW-0732">Signal</keyword>
<sequence>MSFMGKAVFAVAASVLAAGSVLSAGAANAAGDQWGAMAVDGNWTNVGRSINYPTRAEAEAAAIEECGADGCYVEVSWANGCLSIVDNDQFFAWGKGATRAEAERNAYNALTEGTPQNLLVNVGSSQLAGGRVINTLCTDNAS</sequence>
<name>A0A2N3VIH0_9NOCA</name>
<comment type="caution">
    <text evidence="3">The sequence shown here is derived from an EMBL/GenBank/DDBJ whole genome shotgun (WGS) entry which is preliminary data.</text>
</comment>
<organism evidence="3 4">
    <name type="scientific">Nocardia fluminea</name>
    <dbReference type="NCBI Taxonomy" id="134984"/>
    <lineage>
        <taxon>Bacteria</taxon>
        <taxon>Bacillati</taxon>
        <taxon>Actinomycetota</taxon>
        <taxon>Actinomycetes</taxon>
        <taxon>Mycobacteriales</taxon>
        <taxon>Nocardiaceae</taxon>
        <taxon>Nocardia</taxon>
    </lineage>
</organism>
<evidence type="ECO:0000256" key="1">
    <source>
        <dbReference type="SAM" id="SignalP"/>
    </source>
</evidence>
<proteinExistence type="predicted"/>
<dbReference type="AlphaFoldDB" id="A0A2N3VIH0"/>
<feature type="chain" id="PRO_5016236208" evidence="1">
    <location>
        <begin position="30"/>
        <end position="142"/>
    </location>
</feature>
<keyword evidence="4" id="KW-1185">Reference proteome</keyword>
<dbReference type="EMBL" id="PJMW01000002">
    <property type="protein sequence ID" value="PKV81418.1"/>
    <property type="molecule type" value="Genomic_DNA"/>
</dbReference>
<dbReference type="Proteomes" id="UP000233766">
    <property type="component" value="Unassembled WGS sequence"/>
</dbReference>
<accession>A0A2N3VIH0</accession>
<dbReference type="Pfam" id="PF13827">
    <property type="entry name" value="DUF4189"/>
    <property type="match status" value="1"/>
</dbReference>
<feature type="domain" description="DUF4189" evidence="2">
    <location>
        <begin position="34"/>
        <end position="112"/>
    </location>
</feature>
<reference evidence="3 4" key="1">
    <citation type="submission" date="2017-12" db="EMBL/GenBank/DDBJ databases">
        <title>Sequencing the genomes of 1000 Actinobacteria strains.</title>
        <authorList>
            <person name="Klenk H.-P."/>
        </authorList>
    </citation>
    <scope>NUCLEOTIDE SEQUENCE [LARGE SCALE GENOMIC DNA]</scope>
    <source>
        <strain evidence="3 4">DSM 44489</strain>
    </source>
</reference>
<evidence type="ECO:0000259" key="2">
    <source>
        <dbReference type="Pfam" id="PF13827"/>
    </source>
</evidence>
<protein>
    <submittedName>
        <fullName evidence="3">Uncharacterized protein DUF4189</fullName>
    </submittedName>
</protein>
<dbReference type="InterPro" id="IPR025240">
    <property type="entry name" value="DUF4189"/>
</dbReference>
<feature type="signal peptide" evidence="1">
    <location>
        <begin position="1"/>
        <end position="29"/>
    </location>
</feature>